<accession>A0A0A1U8L6</accession>
<sequence>MNLVKWIILSGCFVSWYFLVRNESLSKVDVLFREPYGGNSQSELNAKPLITDIDGDGENELVVASYTSHKVIMYKYQKGRLVVNKELEIPGQMFPIGMSSGYETPYVEGERRKQIVVIVMRDFEVICLNSDLTIRWRQNAYKAKAQAFVQEVAVSVIPYNLQNGYKGAVITAFRTSNDKGFARNRADEVFEEDERVTTRGVTFDEQRDDMANEQNVNEVGDSPELKEHMNYYAFHVKDGQVIWQHEMDEEESTLDLVKNADEVELFKSVKMKAEKGEGLGEVQWHEFHDALFQHLPHSWSSFFDTKIEYSHLSRDIVNNPTEYKNIKELSKRKNTPHNDIDLIKNPNTFLIHHMNGVEVIHLFTGKPVFHITLLPSTVSSASSFVDLDGNDVLDEIYTHAYLLDYETTTVDNDFSCYLHVTEANSYRSVFSQNVCEDKKISFWAPKSKGRVSKKVQILPPLLVESGEVTKEGRKIYDIYSVNSNGLLVAISNKGVKKWSAQIPTKWGLNQVEMNTFKPSSIQFHYTYGQNLTVPYLLVQGDSSFSVLDLMGNVVAFKEFGKVSPIMPPIVGDIDGNTRSDVIIVSESYIMGFALEIVPSAKFIPVCIAGILALIAYHIYILAISYYKKQE</sequence>
<dbReference type="GeneID" id="14890337"/>
<feature type="chain" id="PRO_5001980294" description="FG-GAP repeat-containing protein" evidence="2">
    <location>
        <begin position="23"/>
        <end position="630"/>
    </location>
</feature>
<dbReference type="AlphaFoldDB" id="A0A0A1U8L6"/>
<evidence type="ECO:0000313" key="3">
    <source>
        <dbReference type="EMBL" id="ELP91249.1"/>
    </source>
</evidence>
<dbReference type="PANTHER" id="PTHR34284">
    <property type="entry name" value="FG-GAP REPEAT-CONTAINING PROTEIN"/>
    <property type="match status" value="1"/>
</dbReference>
<keyword evidence="1" id="KW-0472">Membrane</keyword>
<name>A0A0A1U8L6_ENTIV</name>
<dbReference type="PANTHER" id="PTHR34284:SF1">
    <property type="entry name" value="FG-GAP REPEAT-CONTAINING PROTEIN"/>
    <property type="match status" value="1"/>
</dbReference>
<keyword evidence="1" id="KW-0812">Transmembrane</keyword>
<dbReference type="SUPFAM" id="SSF81296">
    <property type="entry name" value="E set domains"/>
    <property type="match status" value="1"/>
</dbReference>
<feature type="transmembrane region" description="Helical" evidence="1">
    <location>
        <begin position="602"/>
        <end position="626"/>
    </location>
</feature>
<evidence type="ECO:0000256" key="1">
    <source>
        <dbReference type="SAM" id="Phobius"/>
    </source>
</evidence>
<evidence type="ECO:0008006" key="5">
    <source>
        <dbReference type="Google" id="ProtNLM"/>
    </source>
</evidence>
<protein>
    <recommendedName>
        <fullName evidence="5">FG-GAP repeat-containing protein</fullName>
    </recommendedName>
</protein>
<dbReference type="VEuPathDB" id="AmoebaDB:EIN_151760"/>
<dbReference type="InterPro" id="IPR028994">
    <property type="entry name" value="Integrin_alpha_N"/>
</dbReference>
<proteinExistence type="predicted"/>
<evidence type="ECO:0000256" key="2">
    <source>
        <dbReference type="SAM" id="SignalP"/>
    </source>
</evidence>
<organism evidence="3 4">
    <name type="scientific">Entamoeba invadens IP1</name>
    <dbReference type="NCBI Taxonomy" id="370355"/>
    <lineage>
        <taxon>Eukaryota</taxon>
        <taxon>Amoebozoa</taxon>
        <taxon>Evosea</taxon>
        <taxon>Archamoebae</taxon>
        <taxon>Mastigamoebida</taxon>
        <taxon>Entamoebidae</taxon>
        <taxon>Entamoeba</taxon>
    </lineage>
</organism>
<dbReference type="InterPro" id="IPR014756">
    <property type="entry name" value="Ig_E-set"/>
</dbReference>
<dbReference type="EMBL" id="KB206474">
    <property type="protein sequence ID" value="ELP91249.1"/>
    <property type="molecule type" value="Genomic_DNA"/>
</dbReference>
<dbReference type="SUPFAM" id="SSF69318">
    <property type="entry name" value="Integrin alpha N-terminal domain"/>
    <property type="match status" value="1"/>
</dbReference>
<reference evidence="3 4" key="1">
    <citation type="submission" date="2012-10" db="EMBL/GenBank/DDBJ databases">
        <authorList>
            <person name="Zafar N."/>
            <person name="Inman J."/>
            <person name="Hall N."/>
            <person name="Lorenzi H."/>
            <person name="Caler E."/>
        </authorList>
    </citation>
    <scope>NUCLEOTIDE SEQUENCE [LARGE SCALE GENOMIC DNA]</scope>
    <source>
        <strain evidence="3 4">IP1</strain>
    </source>
</reference>
<feature type="signal peptide" evidence="2">
    <location>
        <begin position="1"/>
        <end position="22"/>
    </location>
</feature>
<evidence type="ECO:0000313" key="4">
    <source>
        <dbReference type="Proteomes" id="UP000014680"/>
    </source>
</evidence>
<dbReference type="Proteomes" id="UP000014680">
    <property type="component" value="Unassembled WGS sequence"/>
</dbReference>
<dbReference type="RefSeq" id="XP_004258020.1">
    <property type="nucleotide sequence ID" value="XM_004257972.1"/>
</dbReference>
<keyword evidence="4" id="KW-1185">Reference proteome</keyword>
<gene>
    <name evidence="3" type="ORF">EIN_151760</name>
</gene>
<dbReference type="KEGG" id="eiv:EIN_151760"/>
<dbReference type="OrthoDB" id="270568at2759"/>
<keyword evidence="1" id="KW-1133">Transmembrane helix</keyword>
<keyword evidence="2" id="KW-0732">Signal</keyword>
<dbReference type="OMA" id="HVLICED"/>